<gene>
    <name evidence="9" type="ORF">SPPG_00800</name>
</gene>
<dbReference type="AlphaFoldDB" id="A0A0L0HW58"/>
<dbReference type="SMART" id="SM00443">
    <property type="entry name" value="G_patch"/>
    <property type="match status" value="1"/>
</dbReference>
<feature type="compositionally biased region" description="Basic and acidic residues" evidence="7">
    <location>
        <begin position="252"/>
        <end position="261"/>
    </location>
</feature>
<feature type="region of interest" description="Disordered" evidence="7">
    <location>
        <begin position="321"/>
        <end position="354"/>
    </location>
</feature>
<evidence type="ECO:0000256" key="1">
    <source>
        <dbReference type="ARBA" id="ARBA00004123"/>
    </source>
</evidence>
<dbReference type="InterPro" id="IPR022783">
    <property type="entry name" value="GCFC_dom"/>
</dbReference>
<evidence type="ECO:0000256" key="7">
    <source>
        <dbReference type="SAM" id="MobiDB-lite"/>
    </source>
</evidence>
<dbReference type="Pfam" id="PF01585">
    <property type="entry name" value="G-patch"/>
    <property type="match status" value="1"/>
</dbReference>
<evidence type="ECO:0000256" key="2">
    <source>
        <dbReference type="ARBA" id="ARBA00010900"/>
    </source>
</evidence>
<dbReference type="InterPro" id="IPR045211">
    <property type="entry name" value="TFP11/STIP/Ntr1"/>
</dbReference>
<sequence length="989" mass="108862">MGRRKKIIEDDGDSSEGDRPGEDEEDGIEAHGLNADLAEEAALFANPYGTFGRKKRRRTKEDNIYGIFGDDDKDDGRSDGRKQNSRYMSGVRFVSGGNIAGSRHTDSDDDNSAEHGSSEEEDNNGPSQNQDPMDIEEDTVSRGGLGSGSLRATGADEDGDDGWSAGRPGVGTNFGGRRGLGSMEDDEPDREQTRMGLGGASGGGVGFGRSSRAGLGLSEASADVPADLPTSFGSTRTKSRSSSNSPVPRYQPVDKDFGRFERSTKGIGSKLLEKMGWRMGMGLGKEGTGIAAPIDVKLRPKGAGLGMVDERTEAIKNEQWERRQSEGLDEDEEIPTRKTQLRTGQWKQGARKQKKTYKSAEELVAEQESGAGPPVGAVPTATKILDMTGREVRELSDISEITSATAAFDITAARLPELRHNVKLLADLAQDDLLHVGRQMRIEKTRQEQLGRQEKVISQQVNDEKTRIVRLQAVVELANECERTSKRFSFGLGELDLDELIEAFSIPFQKLQTEHFEEYQTYGLDELVVASLAPIVKRTLHEWQPLADPTYGAEAFRQWKKLLMVPAQPSGKGQDVNMGAVSADHAPSRKMTPYEAMMYDIWLPKVRQAINNEWSPQLPDSVITLLEAWHPQSASTKSQIRNGVTEDGDQNVLLPSWLYQNILEQLILPKLTHEVDNWNPSQDPVAVHTWVHPWLPHLVDRMEGIFTTIRHKLVGSLKDWYPRDPSALLVLMPWKEVFKQADMESLLAKAILPKLILTLRNDFEVNPRAQDLEPLQWVFAWCSVVPAHLLVHLFETEFFPKWHKVLWAWLSSPQAKNEEITMWYKSWKGVFPPELVKEAGIVNQFRAGLDMMNRSLAMGGARGPMPAAPPPIASMSRTAAAGGKVGSGTARRAAAPAMSAMDSFRDYVERKASERDLLFAPANRVHPTTGKALFRLAPAAKAATGTGGLIGYIDEGVIFVDNGSGGWDPMSVEEAMEMAKGKAKGKGSA</sequence>
<keyword evidence="3" id="KW-0507">mRNA processing</keyword>
<dbReference type="VEuPathDB" id="FungiDB:SPPG_00800"/>
<keyword evidence="6" id="KW-0539">Nucleus</keyword>
<feature type="compositionally biased region" description="Gly residues" evidence="7">
    <location>
        <begin position="196"/>
        <end position="207"/>
    </location>
</feature>
<proteinExistence type="inferred from homology"/>
<dbReference type="PANTHER" id="PTHR23329">
    <property type="entry name" value="TUFTELIN-INTERACTING PROTEIN 11-RELATED"/>
    <property type="match status" value="1"/>
</dbReference>
<dbReference type="Pfam" id="PF07842">
    <property type="entry name" value="GCFC"/>
    <property type="match status" value="2"/>
</dbReference>
<feature type="compositionally biased region" description="Polar residues" evidence="7">
    <location>
        <begin position="337"/>
        <end position="346"/>
    </location>
</feature>
<dbReference type="OrthoDB" id="4822at2759"/>
<dbReference type="FunCoup" id="A0A0L0HW58">
    <property type="interactions" value="661"/>
</dbReference>
<keyword evidence="10" id="KW-1185">Reference proteome</keyword>
<name>A0A0L0HW58_SPIPD</name>
<evidence type="ECO:0000256" key="6">
    <source>
        <dbReference type="ARBA" id="ARBA00023242"/>
    </source>
</evidence>
<feature type="domain" description="G-patch" evidence="8">
    <location>
        <begin position="264"/>
        <end position="310"/>
    </location>
</feature>
<organism evidence="9 10">
    <name type="scientific">Spizellomyces punctatus (strain DAOM BR117)</name>
    <dbReference type="NCBI Taxonomy" id="645134"/>
    <lineage>
        <taxon>Eukaryota</taxon>
        <taxon>Fungi</taxon>
        <taxon>Fungi incertae sedis</taxon>
        <taxon>Chytridiomycota</taxon>
        <taxon>Chytridiomycota incertae sedis</taxon>
        <taxon>Chytridiomycetes</taxon>
        <taxon>Spizellomycetales</taxon>
        <taxon>Spizellomycetaceae</taxon>
        <taxon>Spizellomyces</taxon>
    </lineage>
</organism>
<dbReference type="InterPro" id="IPR022159">
    <property type="entry name" value="STIP/TFIP11_N"/>
</dbReference>
<evidence type="ECO:0000313" key="10">
    <source>
        <dbReference type="Proteomes" id="UP000053201"/>
    </source>
</evidence>
<feature type="region of interest" description="Disordered" evidence="7">
    <location>
        <begin position="46"/>
        <end position="261"/>
    </location>
</feature>
<dbReference type="Pfam" id="PF12457">
    <property type="entry name" value="TIP_N"/>
    <property type="match status" value="1"/>
</dbReference>
<dbReference type="GO" id="GO:0071008">
    <property type="term" value="C:U2-type post-mRNA release spliceosomal complex"/>
    <property type="evidence" value="ECO:0007669"/>
    <property type="project" value="TreeGrafter"/>
</dbReference>
<dbReference type="RefSeq" id="XP_016613169.1">
    <property type="nucleotide sequence ID" value="XM_016749131.1"/>
</dbReference>
<dbReference type="EMBL" id="KQ257450">
    <property type="protein sequence ID" value="KND05130.1"/>
    <property type="molecule type" value="Genomic_DNA"/>
</dbReference>
<dbReference type="Proteomes" id="UP000053201">
    <property type="component" value="Unassembled WGS sequence"/>
</dbReference>
<accession>A0A0L0HW58</accession>
<dbReference type="InParanoid" id="A0A0L0HW58"/>
<comment type="subcellular location">
    <subcellularLocation>
        <location evidence="1">Nucleus</location>
    </subcellularLocation>
</comment>
<evidence type="ECO:0000256" key="5">
    <source>
        <dbReference type="ARBA" id="ARBA00023187"/>
    </source>
</evidence>
<evidence type="ECO:0000256" key="3">
    <source>
        <dbReference type="ARBA" id="ARBA00022664"/>
    </source>
</evidence>
<keyword evidence="4" id="KW-0747">Spliceosome</keyword>
<dbReference type="GeneID" id="27684508"/>
<reference evidence="9 10" key="1">
    <citation type="submission" date="2009-08" db="EMBL/GenBank/DDBJ databases">
        <title>The Genome Sequence of Spizellomyces punctatus strain DAOM BR117.</title>
        <authorList>
            <consortium name="The Broad Institute Genome Sequencing Platform"/>
            <person name="Russ C."/>
            <person name="Cuomo C."/>
            <person name="Shea T."/>
            <person name="Young S.K."/>
            <person name="Zeng Q."/>
            <person name="Koehrsen M."/>
            <person name="Haas B."/>
            <person name="Borodovsky M."/>
            <person name="Guigo R."/>
            <person name="Alvarado L."/>
            <person name="Berlin A."/>
            <person name="Bochicchio J."/>
            <person name="Borenstein D."/>
            <person name="Chapman S."/>
            <person name="Chen Z."/>
            <person name="Engels R."/>
            <person name="Freedman E."/>
            <person name="Gellesch M."/>
            <person name="Goldberg J."/>
            <person name="Griggs A."/>
            <person name="Gujja S."/>
            <person name="Heiman D."/>
            <person name="Hepburn T."/>
            <person name="Howarth C."/>
            <person name="Jen D."/>
            <person name="Larson L."/>
            <person name="Lewis B."/>
            <person name="Mehta T."/>
            <person name="Park D."/>
            <person name="Pearson M."/>
            <person name="Roberts A."/>
            <person name="Saif S."/>
            <person name="Shenoy N."/>
            <person name="Sisk P."/>
            <person name="Stolte C."/>
            <person name="Sykes S."/>
            <person name="Thomson T."/>
            <person name="Walk T."/>
            <person name="White J."/>
            <person name="Yandava C."/>
            <person name="Burger G."/>
            <person name="Gray M.W."/>
            <person name="Holland P.W.H."/>
            <person name="King N."/>
            <person name="Lang F.B.F."/>
            <person name="Roger A.J."/>
            <person name="Ruiz-Trillo I."/>
            <person name="Lander E."/>
            <person name="Nusbaum C."/>
        </authorList>
    </citation>
    <scope>NUCLEOTIDE SEQUENCE [LARGE SCALE GENOMIC DNA]</scope>
    <source>
        <strain evidence="9 10">DAOM BR117</strain>
    </source>
</reference>
<evidence type="ECO:0000313" key="9">
    <source>
        <dbReference type="EMBL" id="KND05130.1"/>
    </source>
</evidence>
<dbReference type="InterPro" id="IPR000467">
    <property type="entry name" value="G_patch_dom"/>
</dbReference>
<dbReference type="GO" id="GO:0000390">
    <property type="term" value="P:spliceosomal complex disassembly"/>
    <property type="evidence" value="ECO:0007669"/>
    <property type="project" value="InterPro"/>
</dbReference>
<dbReference type="PROSITE" id="PS50174">
    <property type="entry name" value="G_PATCH"/>
    <property type="match status" value="1"/>
</dbReference>
<dbReference type="eggNOG" id="KOG2184">
    <property type="taxonomic scope" value="Eukaryota"/>
</dbReference>
<feature type="compositionally biased region" description="Acidic residues" evidence="7">
    <location>
        <begin position="10"/>
        <end position="27"/>
    </location>
</feature>
<feature type="compositionally biased region" description="Low complexity" evidence="7">
    <location>
        <begin position="230"/>
        <end position="245"/>
    </location>
</feature>
<dbReference type="PANTHER" id="PTHR23329:SF1">
    <property type="entry name" value="TUFTELIN-INTERACTING PROTEIN 11"/>
    <property type="match status" value="1"/>
</dbReference>
<dbReference type="STRING" id="645134.A0A0L0HW58"/>
<feature type="compositionally biased region" description="Gly residues" evidence="7">
    <location>
        <begin position="168"/>
        <end position="179"/>
    </location>
</feature>
<dbReference type="OMA" id="CEQDIIQ"/>
<evidence type="ECO:0000256" key="4">
    <source>
        <dbReference type="ARBA" id="ARBA00022728"/>
    </source>
</evidence>
<protein>
    <recommendedName>
        <fullName evidence="8">G-patch domain-containing protein</fullName>
    </recommendedName>
</protein>
<evidence type="ECO:0000259" key="8">
    <source>
        <dbReference type="PROSITE" id="PS50174"/>
    </source>
</evidence>
<keyword evidence="5" id="KW-0508">mRNA splicing</keyword>
<feature type="region of interest" description="Disordered" evidence="7">
    <location>
        <begin position="1"/>
        <end position="27"/>
    </location>
</feature>
<comment type="similarity">
    <text evidence="2">Belongs to the TFP11/STIP family.</text>
</comment>
<dbReference type="GO" id="GO:0003676">
    <property type="term" value="F:nucleic acid binding"/>
    <property type="evidence" value="ECO:0007669"/>
    <property type="project" value="InterPro"/>
</dbReference>